<reference evidence="7 8" key="1">
    <citation type="submission" date="2019-12" db="EMBL/GenBank/DDBJ databases">
        <authorList>
            <person name="Scholz U."/>
            <person name="Mascher M."/>
            <person name="Fiebig A."/>
        </authorList>
    </citation>
    <scope>NUCLEOTIDE SEQUENCE</scope>
</reference>
<name>A0A7I8I982_SPIIN</name>
<evidence type="ECO:0000256" key="6">
    <source>
        <dbReference type="SAM" id="Phobius"/>
    </source>
</evidence>
<dbReference type="Proteomes" id="UP001189122">
    <property type="component" value="Unassembled WGS sequence"/>
</dbReference>
<proteinExistence type="inferred from homology"/>
<dbReference type="EMBL" id="CACRZD030000001">
    <property type="protein sequence ID" value="CAA6654170.1"/>
    <property type="molecule type" value="Genomic_DNA"/>
</dbReference>
<evidence type="ECO:0000256" key="4">
    <source>
        <dbReference type="ARBA" id="ARBA00022989"/>
    </source>
</evidence>
<dbReference type="GO" id="GO:0005737">
    <property type="term" value="C:cytoplasm"/>
    <property type="evidence" value="ECO:0007669"/>
    <property type="project" value="UniProtKB-ARBA"/>
</dbReference>
<keyword evidence="3 6" id="KW-0812">Transmembrane</keyword>
<keyword evidence="8" id="KW-1185">Reference proteome</keyword>
<feature type="transmembrane region" description="Helical" evidence="6">
    <location>
        <begin position="95"/>
        <end position="117"/>
    </location>
</feature>
<evidence type="ECO:0000256" key="3">
    <source>
        <dbReference type="ARBA" id="ARBA00022692"/>
    </source>
</evidence>
<accession>A0A7I8I982</accession>
<comment type="subcellular location">
    <subcellularLocation>
        <location evidence="1">Membrane</location>
        <topology evidence="1">Multi-pass membrane protein</topology>
    </subcellularLocation>
</comment>
<dbReference type="EMBL" id="LR743588">
    <property type="protein sequence ID" value="CAA2614373.1"/>
    <property type="molecule type" value="Genomic_DNA"/>
</dbReference>
<keyword evidence="5 6" id="KW-0472">Membrane</keyword>
<organism evidence="7">
    <name type="scientific">Spirodela intermedia</name>
    <name type="common">Intermediate duckweed</name>
    <dbReference type="NCBI Taxonomy" id="51605"/>
    <lineage>
        <taxon>Eukaryota</taxon>
        <taxon>Viridiplantae</taxon>
        <taxon>Streptophyta</taxon>
        <taxon>Embryophyta</taxon>
        <taxon>Tracheophyta</taxon>
        <taxon>Spermatophyta</taxon>
        <taxon>Magnoliopsida</taxon>
        <taxon>Liliopsida</taxon>
        <taxon>Araceae</taxon>
        <taxon>Lemnoideae</taxon>
        <taxon>Spirodela</taxon>
    </lineage>
</organism>
<feature type="transmembrane region" description="Helical" evidence="6">
    <location>
        <begin position="47"/>
        <end position="75"/>
    </location>
</feature>
<protein>
    <submittedName>
        <fullName evidence="7">Uncharacterized protein</fullName>
    </submittedName>
</protein>
<dbReference type="PANTHER" id="PTHR31621">
    <property type="entry name" value="PROTEIN DMP3"/>
    <property type="match status" value="1"/>
</dbReference>
<evidence type="ECO:0000256" key="2">
    <source>
        <dbReference type="ARBA" id="ARBA00008707"/>
    </source>
</evidence>
<dbReference type="InterPro" id="IPR007770">
    <property type="entry name" value="DMP"/>
</dbReference>
<dbReference type="AlphaFoldDB" id="A0A7I8I982"/>
<evidence type="ECO:0000313" key="7">
    <source>
        <dbReference type="EMBL" id="CAA2614373.1"/>
    </source>
</evidence>
<evidence type="ECO:0000313" key="8">
    <source>
        <dbReference type="Proteomes" id="UP001189122"/>
    </source>
</evidence>
<keyword evidence="4 6" id="KW-1133">Transmembrane helix</keyword>
<dbReference type="GO" id="GO:0016020">
    <property type="term" value="C:membrane"/>
    <property type="evidence" value="ECO:0007669"/>
    <property type="project" value="UniProtKB-SubCell"/>
</dbReference>
<sequence>MAQTLGSKAYQGLGDLIKLLPTGTVFLFHFLNRVLTDNGHCSVVNKVLSGVLLGICGFSCAFSCFTDSYTGLWPFWDPKSSTTDLSNYRLRLGDFVHAALSVLVFAIVGLLDSNTVSCYYPSFESKQKVLLMVLPPAIGTLVSASAVIFPNNRHGIGYPASPDTVASSSSTSE</sequence>
<evidence type="ECO:0000256" key="1">
    <source>
        <dbReference type="ARBA" id="ARBA00004141"/>
    </source>
</evidence>
<dbReference type="PANTHER" id="PTHR31621:SF66">
    <property type="entry name" value="PROTEIN DMP2"/>
    <property type="match status" value="1"/>
</dbReference>
<gene>
    <name evidence="7" type="ORF">SI7747_01000760</name>
</gene>
<dbReference type="GO" id="GO:0010256">
    <property type="term" value="P:endomembrane system organization"/>
    <property type="evidence" value="ECO:0007669"/>
    <property type="project" value="TreeGrafter"/>
</dbReference>
<comment type="similarity">
    <text evidence="2">Belongs to the plant DMP1 protein family.</text>
</comment>
<feature type="transmembrane region" description="Helical" evidence="6">
    <location>
        <begin position="129"/>
        <end position="149"/>
    </location>
</feature>
<dbReference type="Pfam" id="PF05078">
    <property type="entry name" value="DUF679"/>
    <property type="match status" value="1"/>
</dbReference>
<evidence type="ECO:0000256" key="5">
    <source>
        <dbReference type="ARBA" id="ARBA00023136"/>
    </source>
</evidence>